<dbReference type="Pfam" id="PF00106">
    <property type="entry name" value="adh_short"/>
    <property type="match status" value="1"/>
</dbReference>
<dbReference type="PRINTS" id="PR00081">
    <property type="entry name" value="GDHRDH"/>
</dbReference>
<dbReference type="OMA" id="ICSESVQ"/>
<evidence type="ECO:0000313" key="2">
    <source>
        <dbReference type="WBParaSite" id="nRc.2.0.1.t16599-RA"/>
    </source>
</evidence>
<proteinExistence type="predicted"/>
<name>A0A915IT93_ROMCU</name>
<accession>A0A915IT93</accession>
<dbReference type="InterPro" id="IPR002347">
    <property type="entry name" value="SDR_fam"/>
</dbReference>
<protein>
    <submittedName>
        <fullName evidence="2">Uncharacterized protein</fullName>
    </submittedName>
</protein>
<dbReference type="Pfam" id="PF13561">
    <property type="entry name" value="adh_short_C2"/>
    <property type="match status" value="1"/>
</dbReference>
<dbReference type="AlphaFoldDB" id="A0A915IT93"/>
<organism evidence="1 2">
    <name type="scientific">Romanomermis culicivorax</name>
    <name type="common">Nematode worm</name>
    <dbReference type="NCBI Taxonomy" id="13658"/>
    <lineage>
        <taxon>Eukaryota</taxon>
        <taxon>Metazoa</taxon>
        <taxon>Ecdysozoa</taxon>
        <taxon>Nematoda</taxon>
        <taxon>Enoplea</taxon>
        <taxon>Dorylaimia</taxon>
        <taxon>Mermithida</taxon>
        <taxon>Mermithoidea</taxon>
        <taxon>Mermithidae</taxon>
        <taxon>Romanomermis</taxon>
    </lineage>
</organism>
<dbReference type="WBParaSite" id="nRc.2.0.1.t16599-RA">
    <property type="protein sequence ID" value="nRc.2.0.1.t16599-RA"/>
    <property type="gene ID" value="nRc.2.0.1.g16599"/>
</dbReference>
<dbReference type="InterPro" id="IPR036291">
    <property type="entry name" value="NAD(P)-bd_dom_sf"/>
</dbReference>
<reference evidence="2" key="1">
    <citation type="submission" date="2022-11" db="UniProtKB">
        <authorList>
            <consortium name="WormBaseParasite"/>
        </authorList>
    </citation>
    <scope>IDENTIFICATION</scope>
</reference>
<dbReference type="PANTHER" id="PTHR43975:SF2">
    <property type="entry name" value="EG:BACR7A4.14 PROTEIN-RELATED"/>
    <property type="match status" value="1"/>
</dbReference>
<dbReference type="SUPFAM" id="SSF51735">
    <property type="entry name" value="NAD(P)-binding Rossmann-fold domains"/>
    <property type="match status" value="1"/>
</dbReference>
<dbReference type="Gene3D" id="3.40.50.720">
    <property type="entry name" value="NAD(P)-binding Rossmann-like Domain"/>
    <property type="match status" value="2"/>
</dbReference>
<keyword evidence="1" id="KW-1185">Reference proteome</keyword>
<sequence>MFSNKVVVITGSSSGIGAHAAVEFAKQGACVALHGRNRENLMQVQKECLVGGKVEDEKIALVIGDICSESVQDQLIKTAVKKYGKMDILMIGTMGYCVSKTALDGFTRALAAEVAPLGVRPRDFKNLPRAVPMLRYGTTIETSKAILFLASDHSSYTTGNMLMVDGGSFLNKLTPMDIS</sequence>
<evidence type="ECO:0000313" key="1">
    <source>
        <dbReference type="Proteomes" id="UP000887565"/>
    </source>
</evidence>
<dbReference type="Proteomes" id="UP000887565">
    <property type="component" value="Unplaced"/>
</dbReference>
<dbReference type="PANTHER" id="PTHR43975">
    <property type="entry name" value="ZGC:101858"/>
    <property type="match status" value="1"/>
</dbReference>